<dbReference type="Proteomes" id="UP001331761">
    <property type="component" value="Unassembled WGS sequence"/>
</dbReference>
<keyword evidence="1" id="KW-0472">Membrane</keyword>
<reference evidence="2 3" key="1">
    <citation type="submission" date="2019-10" db="EMBL/GenBank/DDBJ databases">
        <title>Assembly and Annotation for the nematode Trichostrongylus colubriformis.</title>
        <authorList>
            <person name="Martin J."/>
        </authorList>
    </citation>
    <scope>NUCLEOTIDE SEQUENCE [LARGE SCALE GENOMIC DNA]</scope>
    <source>
        <strain evidence="2">G859</strain>
        <tissue evidence="2">Whole worm</tissue>
    </source>
</reference>
<gene>
    <name evidence="2" type="ORF">GCK32_020474</name>
</gene>
<sequence length="110" mass="12887">MFILMISYTLSISALVKIPSLNEWSGCRMETCLRNMYRARNLVTISVYAFTLLVFFITVLLIRRAQKFVDSFKKRDSTKSEGGRRVRFPLWKLALNVGTFAVLYLFYAIW</sequence>
<evidence type="ECO:0000313" key="2">
    <source>
        <dbReference type="EMBL" id="KAK5985644.1"/>
    </source>
</evidence>
<keyword evidence="1" id="KW-0812">Transmembrane</keyword>
<organism evidence="2 3">
    <name type="scientific">Trichostrongylus colubriformis</name>
    <name type="common">Black scour worm</name>
    <dbReference type="NCBI Taxonomy" id="6319"/>
    <lineage>
        <taxon>Eukaryota</taxon>
        <taxon>Metazoa</taxon>
        <taxon>Ecdysozoa</taxon>
        <taxon>Nematoda</taxon>
        <taxon>Chromadorea</taxon>
        <taxon>Rhabditida</taxon>
        <taxon>Rhabditina</taxon>
        <taxon>Rhabditomorpha</taxon>
        <taxon>Strongyloidea</taxon>
        <taxon>Trichostrongylidae</taxon>
        <taxon>Trichostrongylus</taxon>
    </lineage>
</organism>
<feature type="transmembrane region" description="Helical" evidence="1">
    <location>
        <begin position="86"/>
        <end position="109"/>
    </location>
</feature>
<proteinExistence type="predicted"/>
<feature type="transmembrane region" description="Helical" evidence="1">
    <location>
        <begin position="45"/>
        <end position="65"/>
    </location>
</feature>
<evidence type="ECO:0000313" key="3">
    <source>
        <dbReference type="Proteomes" id="UP001331761"/>
    </source>
</evidence>
<name>A0AAN8FZ72_TRICO</name>
<comment type="caution">
    <text evidence="2">The sequence shown here is derived from an EMBL/GenBank/DDBJ whole genome shotgun (WGS) entry which is preliminary data.</text>
</comment>
<accession>A0AAN8FZ72</accession>
<evidence type="ECO:0000256" key="1">
    <source>
        <dbReference type="SAM" id="Phobius"/>
    </source>
</evidence>
<protein>
    <submittedName>
        <fullName evidence="2">Uncharacterized protein</fullName>
    </submittedName>
</protein>
<dbReference type="EMBL" id="WIXE01001481">
    <property type="protein sequence ID" value="KAK5985644.1"/>
    <property type="molecule type" value="Genomic_DNA"/>
</dbReference>
<dbReference type="AlphaFoldDB" id="A0AAN8FZ72"/>
<keyword evidence="3" id="KW-1185">Reference proteome</keyword>
<keyword evidence="1" id="KW-1133">Transmembrane helix</keyword>